<dbReference type="Gene3D" id="1.20.1290.10">
    <property type="entry name" value="AhpD-like"/>
    <property type="match status" value="1"/>
</dbReference>
<dbReference type="EMBL" id="CP015453">
    <property type="protein sequence ID" value="AWH96206.1"/>
    <property type="molecule type" value="Genomic_DNA"/>
</dbReference>
<evidence type="ECO:0000256" key="1">
    <source>
        <dbReference type="SAM" id="MobiDB-lite"/>
    </source>
</evidence>
<dbReference type="GO" id="GO:0051920">
    <property type="term" value="F:peroxiredoxin activity"/>
    <property type="evidence" value="ECO:0007669"/>
    <property type="project" value="InterPro"/>
</dbReference>
<proteinExistence type="predicted"/>
<organism evidence="3 4">
    <name type="scientific">Dietzia psychralcaliphila</name>
    <dbReference type="NCBI Taxonomy" id="139021"/>
    <lineage>
        <taxon>Bacteria</taxon>
        <taxon>Bacillati</taxon>
        <taxon>Actinomycetota</taxon>
        <taxon>Actinomycetes</taxon>
        <taxon>Mycobacteriales</taxon>
        <taxon>Dietziaceae</taxon>
        <taxon>Dietzia</taxon>
    </lineage>
</organism>
<dbReference type="PANTHER" id="PTHR33570">
    <property type="entry name" value="4-CARBOXYMUCONOLACTONE DECARBOXYLASE FAMILY PROTEIN"/>
    <property type="match status" value="1"/>
</dbReference>
<dbReference type="KEGG" id="dpc:A6048_12630"/>
<evidence type="ECO:0000313" key="4">
    <source>
        <dbReference type="Proteomes" id="UP000244903"/>
    </source>
</evidence>
<dbReference type="InterPro" id="IPR029032">
    <property type="entry name" value="AhpD-like"/>
</dbReference>
<dbReference type="PANTHER" id="PTHR33570:SF2">
    <property type="entry name" value="CARBOXYMUCONOLACTONE DECARBOXYLASE-LIKE DOMAIN-CONTAINING PROTEIN"/>
    <property type="match status" value="1"/>
</dbReference>
<dbReference type="Proteomes" id="UP000244903">
    <property type="component" value="Chromosome"/>
</dbReference>
<accession>A0AAD0NNT1</accession>
<reference evidence="3 4" key="1">
    <citation type="submission" date="2016-04" db="EMBL/GenBank/DDBJ databases">
        <title>Complete genome sequence of the haloalkaliphilic hydrocarbon-degrading bacterium Dietzia psychralcaliphila ILA-1T, isolated from a drain of a fish product-processing plant.</title>
        <authorList>
            <person name="Zhao J."/>
            <person name="Hu B."/>
            <person name="Geng S."/>
            <person name="Nie Y."/>
            <person name="Tang Y."/>
        </authorList>
    </citation>
    <scope>NUCLEOTIDE SEQUENCE [LARGE SCALE GENOMIC DNA]</scope>
    <source>
        <strain evidence="3 4">ILA-1</strain>
    </source>
</reference>
<feature type="domain" description="Carboxymuconolactone decarboxylase-like" evidence="2">
    <location>
        <begin position="35"/>
        <end position="108"/>
    </location>
</feature>
<protein>
    <submittedName>
        <fullName evidence="3">Carboxymuconolactone decarboxylase</fullName>
    </submittedName>
</protein>
<dbReference type="Pfam" id="PF02627">
    <property type="entry name" value="CMD"/>
    <property type="match status" value="1"/>
</dbReference>
<dbReference type="AlphaFoldDB" id="A0AAD0NNT1"/>
<gene>
    <name evidence="3" type="ORF">A6048_12630</name>
</gene>
<evidence type="ECO:0000313" key="3">
    <source>
        <dbReference type="EMBL" id="AWH96206.1"/>
    </source>
</evidence>
<evidence type="ECO:0000259" key="2">
    <source>
        <dbReference type="Pfam" id="PF02627"/>
    </source>
</evidence>
<dbReference type="InterPro" id="IPR052512">
    <property type="entry name" value="4CMD/NDH-1_regulator"/>
</dbReference>
<dbReference type="RefSeq" id="WP_107746213.1">
    <property type="nucleotide sequence ID" value="NZ_CP015453.1"/>
</dbReference>
<feature type="region of interest" description="Disordered" evidence="1">
    <location>
        <begin position="126"/>
        <end position="150"/>
    </location>
</feature>
<name>A0AAD0NNT1_9ACTN</name>
<dbReference type="SUPFAM" id="SSF69118">
    <property type="entry name" value="AhpD-like"/>
    <property type="match status" value="1"/>
</dbReference>
<feature type="compositionally biased region" description="Low complexity" evidence="1">
    <location>
        <begin position="132"/>
        <end position="142"/>
    </location>
</feature>
<sequence>MSDTPESGTTPERERGLAMMTEVYGFEMTDGPGDYFAETADHLFGRVWSRPGLSHRDRRLLLLGALTAQGNTDIADIQVGAALGNDELTPEELEEIVLFLCYYAGWPNGTKLGNVVGPHVARARKAARRAASEAGSEAASDAGGEGRGPG</sequence>
<keyword evidence="4" id="KW-1185">Reference proteome</keyword>
<dbReference type="InterPro" id="IPR003779">
    <property type="entry name" value="CMD-like"/>
</dbReference>